<dbReference type="PANTHER" id="PTHR43685">
    <property type="entry name" value="GLYCOSYLTRANSFERASE"/>
    <property type="match status" value="1"/>
</dbReference>
<evidence type="ECO:0000313" key="2">
    <source>
        <dbReference type="EMBL" id="KKS98619.1"/>
    </source>
</evidence>
<dbReference type="GO" id="GO:0016740">
    <property type="term" value="F:transferase activity"/>
    <property type="evidence" value="ECO:0007669"/>
    <property type="project" value="UniProtKB-KW"/>
</dbReference>
<name>A0A0G1DLX3_9BACT</name>
<evidence type="ECO:0000259" key="1">
    <source>
        <dbReference type="Pfam" id="PF00535"/>
    </source>
</evidence>
<dbReference type="InterPro" id="IPR050834">
    <property type="entry name" value="Glycosyltransf_2"/>
</dbReference>
<comment type="caution">
    <text evidence="2">The sequence shown here is derived from an EMBL/GenBank/DDBJ whole genome shotgun (WGS) entry which is preliminary data.</text>
</comment>
<dbReference type="Pfam" id="PF00535">
    <property type="entry name" value="Glycos_transf_2"/>
    <property type="match status" value="1"/>
</dbReference>
<dbReference type="SUPFAM" id="SSF53448">
    <property type="entry name" value="Nucleotide-diphospho-sugar transferases"/>
    <property type="match status" value="1"/>
</dbReference>
<dbReference type="InterPro" id="IPR029044">
    <property type="entry name" value="Nucleotide-diphossugar_trans"/>
</dbReference>
<proteinExistence type="predicted"/>
<organism evidence="2 3">
    <name type="scientific">Candidatus Gottesmanbacteria bacterium GW2011_GWA2_43_14</name>
    <dbReference type="NCBI Taxonomy" id="1618443"/>
    <lineage>
        <taxon>Bacteria</taxon>
        <taxon>Candidatus Gottesmaniibacteriota</taxon>
    </lineage>
</organism>
<dbReference type="STRING" id="1618443.UV73_C0001G0140"/>
<dbReference type="EMBL" id="LCFP01000001">
    <property type="protein sequence ID" value="KKS98619.1"/>
    <property type="molecule type" value="Genomic_DNA"/>
</dbReference>
<gene>
    <name evidence="2" type="ORF">UV73_C0001G0140</name>
</gene>
<dbReference type="Gene3D" id="3.90.550.10">
    <property type="entry name" value="Spore Coat Polysaccharide Biosynthesis Protein SpsA, Chain A"/>
    <property type="match status" value="1"/>
</dbReference>
<reference evidence="2 3" key="1">
    <citation type="journal article" date="2015" name="Nature">
        <title>rRNA introns, odd ribosomes, and small enigmatic genomes across a large radiation of phyla.</title>
        <authorList>
            <person name="Brown C.T."/>
            <person name="Hug L.A."/>
            <person name="Thomas B.C."/>
            <person name="Sharon I."/>
            <person name="Castelle C.J."/>
            <person name="Singh A."/>
            <person name="Wilkins M.J."/>
            <person name="Williams K.H."/>
            <person name="Banfield J.F."/>
        </authorList>
    </citation>
    <scope>NUCLEOTIDE SEQUENCE [LARGE SCALE GENOMIC DNA]</scope>
</reference>
<dbReference type="InterPro" id="IPR001173">
    <property type="entry name" value="Glyco_trans_2-like"/>
</dbReference>
<dbReference type="Proteomes" id="UP000034894">
    <property type="component" value="Unassembled WGS sequence"/>
</dbReference>
<evidence type="ECO:0000313" key="3">
    <source>
        <dbReference type="Proteomes" id="UP000034894"/>
    </source>
</evidence>
<protein>
    <submittedName>
        <fullName evidence="2">Glycosyl transferase family protein</fullName>
    </submittedName>
</protein>
<dbReference type="PANTHER" id="PTHR43685:SF2">
    <property type="entry name" value="GLYCOSYLTRANSFERASE 2-LIKE DOMAIN-CONTAINING PROTEIN"/>
    <property type="match status" value="1"/>
</dbReference>
<accession>A0A0G1DLX3</accession>
<sequence length="356" mass="41561">MTLNPLISILMPVYNGERFIKQAIESILCQTLRDFELVIVNDASFDGTIQIVNSFTDKRIRLINSSKRLGLAKIRDKGIRECRGEFIAFLDSDDIALPQRLEKQWDYMDRNREISLTGSWVKVIDDEDKLTGRVFKHVCRPEIIKSVLLFRNCFTQSAVMIRKAAVQKHGFRSSFNAAPDFDLWSRLAQHLRLANIPRVFSLYREYKGNLTDKTSPEIENCTRRIFAASLEKMGLAPTEEEILVHDSLERKKDGWTLKALVKAKYWLQKLCQANGENKVYDRKIFEQLLFDYWFKICCLGADWGIPVFQLYKDLSFRKQVRIKERDLILFMLTSIKKSKHIDITANTWINSTYPDL</sequence>
<keyword evidence="2" id="KW-0808">Transferase</keyword>
<feature type="domain" description="Glycosyltransferase 2-like" evidence="1">
    <location>
        <begin position="8"/>
        <end position="168"/>
    </location>
</feature>
<dbReference type="AlphaFoldDB" id="A0A0G1DLX3"/>